<evidence type="ECO:0000313" key="4">
    <source>
        <dbReference type="Proteomes" id="UP000315496"/>
    </source>
</evidence>
<dbReference type="CDD" id="cd06093">
    <property type="entry name" value="PX_domain"/>
    <property type="match status" value="1"/>
</dbReference>
<dbReference type="EMBL" id="VDLU01000002">
    <property type="protein sequence ID" value="TNJ28561.1"/>
    <property type="molecule type" value="Genomic_DNA"/>
</dbReference>
<accession>A0A4Z1T7U3</accession>
<dbReference type="AlphaFoldDB" id="A0A4Z1T7U3"/>
<dbReference type="GO" id="GO:0035091">
    <property type="term" value="F:phosphatidylinositol binding"/>
    <property type="evidence" value="ECO:0007669"/>
    <property type="project" value="InterPro"/>
</dbReference>
<dbReference type="VEuPathDB" id="GiardiaDB:GMRT_12725"/>
<dbReference type="PROSITE" id="PS50195">
    <property type="entry name" value="PX"/>
    <property type="match status" value="1"/>
</dbReference>
<dbReference type="OrthoDB" id="10262792at2759"/>
<feature type="compositionally biased region" description="Basic and acidic residues" evidence="1">
    <location>
        <begin position="506"/>
        <end position="521"/>
    </location>
</feature>
<dbReference type="InterPro" id="IPR036871">
    <property type="entry name" value="PX_dom_sf"/>
</dbReference>
<name>A0A4Z1T7U3_GIAMU</name>
<comment type="caution">
    <text evidence="3">The sequence shown here is derived from an EMBL/GenBank/DDBJ whole genome shotgun (WGS) entry which is preliminary data.</text>
</comment>
<dbReference type="SUPFAM" id="SSF64268">
    <property type="entry name" value="PX domain"/>
    <property type="match status" value="1"/>
</dbReference>
<sequence length="806" mass="91061">MFSEGQTSNAETQQFAQYDPFAAFSVPSNAEVTYAAPPVPPDPSGQAADLFGFGQAEPDSNAFFGFGEPVSDVPTAPNPFFGFDPPIDQPASAVPIQIVDTQPQPPIHDQVPPTVPKEDRMALETPAMAINPPVPELDSSEGLDWSDASTAPKTLPERALALLDFADLACRVVLADQVLHLKALIEAEKLWPLPVPPALPESELMVEEFNAVEEEDDDEEQIEKVEDDVEYEDEKESTTQEIRIQTPEESEDALLSDENPVLLPLQPFLIVPDTLTDVIETDLARALSSTEHVQDLETLSDRQTDIRSEPQLSDIAREMTEESTTTSFEHLNETDTLVVEQTLTFQDDSIGRVQTPEYSFTPVVTEAHDEVIHEQTPSFDYRASISRITTPKENEDDISEIFADYYSPDPIYIPPEESLHRTSTPDARLYESISVVVLESSESPEGLDDVNMGIATPEKEVEESLLERMPTPPLTHTDREGMVIITEKEHAKLQKVARSQQAKQKQVKETEKEGEKEKEKTIPVISPKQEDKFTSMLEERQALRKRKEQREKEEDALQRHLELERLRMERALLDAQRLADEEAKRLEAEKRRAQLFDDMDSYRSTHKEASSHRTLSPDDTCGYTRRPSAHAMTLLETVPDSSDEEISLATDSDASFNPMRPLVQSTIVPRATSYKPVHVKPHLSTFVSTSLGNDFYVKILSHRMNMIKGQRPFVTYFVEIGTQRRQLHFSCRFSAVKELHNVLAKTYPTVTLPALPPDRPYALGGWKPDFIKERMARLETYLYTLHSIMMVRTSNIYRTFLRKNIV</sequence>
<feature type="domain" description="PX" evidence="2">
    <location>
        <begin position="694"/>
        <end position="806"/>
    </location>
</feature>
<protein>
    <submittedName>
        <fullName evidence="3">PX domain-containing protein</fullName>
    </submittedName>
</protein>
<organism evidence="3 4">
    <name type="scientific">Giardia muris</name>
    <dbReference type="NCBI Taxonomy" id="5742"/>
    <lineage>
        <taxon>Eukaryota</taxon>
        <taxon>Metamonada</taxon>
        <taxon>Diplomonadida</taxon>
        <taxon>Hexamitidae</taxon>
        <taxon>Giardiinae</taxon>
        <taxon>Giardia</taxon>
    </lineage>
</organism>
<dbReference type="Gene3D" id="3.30.1520.10">
    <property type="entry name" value="Phox-like domain"/>
    <property type="match status" value="1"/>
</dbReference>
<reference evidence="3 4" key="1">
    <citation type="submission" date="2019-05" db="EMBL/GenBank/DDBJ databases">
        <title>The compact genome of Giardia muris reveals important steps in the evolution of intestinal protozoan parasites.</title>
        <authorList>
            <person name="Xu F."/>
            <person name="Jimenez-Gonzalez A."/>
            <person name="Einarsson E."/>
            <person name="Astvaldsson A."/>
            <person name="Peirasmaki D."/>
            <person name="Eckmann L."/>
            <person name="Andersson J.O."/>
            <person name="Svard S.G."/>
            <person name="Jerlstrom-Hultqvist J."/>
        </authorList>
    </citation>
    <scope>NUCLEOTIDE SEQUENCE [LARGE SCALE GENOMIC DNA]</scope>
    <source>
        <strain evidence="3 4">Roberts-Thomson</strain>
    </source>
</reference>
<dbReference type="InterPro" id="IPR001683">
    <property type="entry name" value="PX_dom"/>
</dbReference>
<keyword evidence="4" id="KW-1185">Reference proteome</keyword>
<gene>
    <name evidence="3" type="ORF">GMRT_12725</name>
</gene>
<feature type="region of interest" description="Disordered" evidence="1">
    <location>
        <begin position="496"/>
        <end position="521"/>
    </location>
</feature>
<evidence type="ECO:0000259" key="2">
    <source>
        <dbReference type="PROSITE" id="PS50195"/>
    </source>
</evidence>
<dbReference type="Pfam" id="PF00787">
    <property type="entry name" value="PX"/>
    <property type="match status" value="1"/>
</dbReference>
<evidence type="ECO:0000313" key="3">
    <source>
        <dbReference type="EMBL" id="TNJ28561.1"/>
    </source>
</evidence>
<proteinExistence type="predicted"/>
<evidence type="ECO:0000256" key="1">
    <source>
        <dbReference type="SAM" id="MobiDB-lite"/>
    </source>
</evidence>
<feature type="region of interest" description="Disordered" evidence="1">
    <location>
        <begin position="603"/>
        <end position="622"/>
    </location>
</feature>
<dbReference type="Proteomes" id="UP000315496">
    <property type="component" value="Chromosome 2"/>
</dbReference>